<sequence length="227" mass="25657">MPQPVLSLKNVNVYQDNNAVLNGIDLEVNHGEFLYIIGKTGSGKSSLMKTLYGDLKLREGEGEFVNYNLAKLRERDIPYLRRKIGIVFQDFKLLPDRSVYDNLQFVLRATGWKDKQEMEVKINQVLDKVGMKSAAHKMPHQISGGEQQRIAVARALLNDPEVILADEPTGNLDPQTSVEVMQLLREINQNGKTIIMATHDYALIMKFPAKTLKCDNGTLFEVVQRTV</sequence>
<evidence type="ECO:0000256" key="2">
    <source>
        <dbReference type="ARBA" id="ARBA00005417"/>
    </source>
</evidence>
<dbReference type="GO" id="GO:0016887">
    <property type="term" value="F:ATP hydrolysis activity"/>
    <property type="evidence" value="ECO:0007669"/>
    <property type="project" value="InterPro"/>
</dbReference>
<dbReference type="OrthoDB" id="9802264at2"/>
<proteinExistence type="inferred from homology"/>
<evidence type="ECO:0000313" key="9">
    <source>
        <dbReference type="Proteomes" id="UP000320643"/>
    </source>
</evidence>
<dbReference type="InterPro" id="IPR027417">
    <property type="entry name" value="P-loop_NTPase"/>
</dbReference>
<dbReference type="GO" id="GO:0005886">
    <property type="term" value="C:plasma membrane"/>
    <property type="evidence" value="ECO:0007669"/>
    <property type="project" value="TreeGrafter"/>
</dbReference>
<reference evidence="8 9" key="1">
    <citation type="submission" date="2019-07" db="EMBL/GenBank/DDBJ databases">
        <title>Flavobacterium sp. nov., isolated from glacier ice.</title>
        <authorList>
            <person name="Liu Q."/>
            <person name="Xin Y.-H."/>
        </authorList>
    </citation>
    <scope>NUCLEOTIDE SEQUENCE [LARGE SCALE GENOMIC DNA]</scope>
    <source>
        <strain evidence="8 9">ZT4R6</strain>
    </source>
</reference>
<comment type="caution">
    <text evidence="8">The sequence shown here is derived from an EMBL/GenBank/DDBJ whole genome shotgun (WGS) entry which is preliminary data.</text>
</comment>
<evidence type="ECO:0000256" key="6">
    <source>
        <dbReference type="ARBA" id="ARBA00022840"/>
    </source>
</evidence>
<dbReference type="AlphaFoldDB" id="A0A552UXL0"/>
<dbReference type="InterPro" id="IPR003439">
    <property type="entry name" value="ABC_transporter-like_ATP-bd"/>
</dbReference>
<organism evidence="8 9">
    <name type="scientific">Flavobacterium zepuense</name>
    <dbReference type="NCBI Taxonomy" id="2593302"/>
    <lineage>
        <taxon>Bacteria</taxon>
        <taxon>Pseudomonadati</taxon>
        <taxon>Bacteroidota</taxon>
        <taxon>Flavobacteriia</taxon>
        <taxon>Flavobacteriales</taxon>
        <taxon>Flavobacteriaceae</taxon>
        <taxon>Flavobacterium</taxon>
    </lineage>
</organism>
<dbReference type="CDD" id="cd03255">
    <property type="entry name" value="ABC_MJ0796_LolCDE_FtsE"/>
    <property type="match status" value="1"/>
</dbReference>
<feature type="domain" description="ABC transporter" evidence="7">
    <location>
        <begin position="6"/>
        <end position="227"/>
    </location>
</feature>
<dbReference type="InterPro" id="IPR017871">
    <property type="entry name" value="ABC_transporter-like_CS"/>
</dbReference>
<dbReference type="PANTHER" id="PTHR24220">
    <property type="entry name" value="IMPORT ATP-BINDING PROTEIN"/>
    <property type="match status" value="1"/>
</dbReference>
<protein>
    <recommendedName>
        <fullName evidence="3">Cell division ATP-binding protein FtsE</fullName>
    </recommendedName>
</protein>
<accession>A0A552UXL0</accession>
<dbReference type="PROSITE" id="PS00211">
    <property type="entry name" value="ABC_TRANSPORTER_1"/>
    <property type="match status" value="1"/>
</dbReference>
<dbReference type="InterPro" id="IPR017911">
    <property type="entry name" value="MacB-like_ATP-bd"/>
</dbReference>
<dbReference type="SMART" id="SM00382">
    <property type="entry name" value="AAA"/>
    <property type="match status" value="1"/>
</dbReference>
<comment type="function">
    <text evidence="1">Part of the ABC transporter FtsEX involved in cellular division. Important for assembly or stability of the septal ring.</text>
</comment>
<dbReference type="InterPro" id="IPR003593">
    <property type="entry name" value="AAA+_ATPase"/>
</dbReference>
<dbReference type="PROSITE" id="PS50893">
    <property type="entry name" value="ABC_TRANSPORTER_2"/>
    <property type="match status" value="1"/>
</dbReference>
<gene>
    <name evidence="8" type="ORF">FMM05_14835</name>
</gene>
<dbReference type="RefSeq" id="WP_143374186.1">
    <property type="nucleotide sequence ID" value="NZ_VJVZ01000010.1"/>
</dbReference>
<keyword evidence="6 8" id="KW-0067">ATP-binding</keyword>
<keyword evidence="5" id="KW-0547">Nucleotide-binding</keyword>
<comment type="similarity">
    <text evidence="2">Belongs to the ABC transporter superfamily.</text>
</comment>
<evidence type="ECO:0000259" key="7">
    <source>
        <dbReference type="PROSITE" id="PS50893"/>
    </source>
</evidence>
<dbReference type="PANTHER" id="PTHR24220:SF470">
    <property type="entry name" value="CELL DIVISION ATP-BINDING PROTEIN FTSE"/>
    <property type="match status" value="1"/>
</dbReference>
<evidence type="ECO:0000256" key="1">
    <source>
        <dbReference type="ARBA" id="ARBA00002579"/>
    </source>
</evidence>
<dbReference type="InterPro" id="IPR015854">
    <property type="entry name" value="ABC_transpr_LolD-like"/>
</dbReference>
<keyword evidence="9" id="KW-1185">Reference proteome</keyword>
<keyword evidence="4" id="KW-0813">Transport</keyword>
<dbReference type="SUPFAM" id="SSF52540">
    <property type="entry name" value="P-loop containing nucleoside triphosphate hydrolases"/>
    <property type="match status" value="1"/>
</dbReference>
<evidence type="ECO:0000256" key="3">
    <source>
        <dbReference type="ARBA" id="ARBA00020019"/>
    </source>
</evidence>
<dbReference type="Gene3D" id="3.40.50.300">
    <property type="entry name" value="P-loop containing nucleotide triphosphate hydrolases"/>
    <property type="match status" value="1"/>
</dbReference>
<dbReference type="EMBL" id="VJVZ01000010">
    <property type="protein sequence ID" value="TRW22971.1"/>
    <property type="molecule type" value="Genomic_DNA"/>
</dbReference>
<evidence type="ECO:0000256" key="4">
    <source>
        <dbReference type="ARBA" id="ARBA00022448"/>
    </source>
</evidence>
<dbReference type="GO" id="GO:0005524">
    <property type="term" value="F:ATP binding"/>
    <property type="evidence" value="ECO:0007669"/>
    <property type="project" value="UniProtKB-KW"/>
</dbReference>
<dbReference type="FunFam" id="3.40.50.300:FF:000056">
    <property type="entry name" value="Cell division ATP-binding protein FtsE"/>
    <property type="match status" value="1"/>
</dbReference>
<name>A0A552UXL0_9FLAO</name>
<dbReference type="GO" id="GO:0022857">
    <property type="term" value="F:transmembrane transporter activity"/>
    <property type="evidence" value="ECO:0007669"/>
    <property type="project" value="TreeGrafter"/>
</dbReference>
<evidence type="ECO:0000313" key="8">
    <source>
        <dbReference type="EMBL" id="TRW22971.1"/>
    </source>
</evidence>
<dbReference type="Pfam" id="PF00005">
    <property type="entry name" value="ABC_tran"/>
    <property type="match status" value="1"/>
</dbReference>
<evidence type="ECO:0000256" key="5">
    <source>
        <dbReference type="ARBA" id="ARBA00022741"/>
    </source>
</evidence>
<dbReference type="Proteomes" id="UP000320643">
    <property type="component" value="Unassembled WGS sequence"/>
</dbReference>